<comment type="similarity">
    <text evidence="1">Belongs to the aspartate-semialdehyde dehydrogenase family.</text>
</comment>
<dbReference type="PIRSF" id="PIRSF000148">
    <property type="entry name" value="ASA_dh"/>
    <property type="match status" value="1"/>
</dbReference>
<gene>
    <name evidence="4" type="ORF">OP8BY_0279</name>
</gene>
<evidence type="ECO:0000259" key="3">
    <source>
        <dbReference type="Pfam" id="PF02774"/>
    </source>
</evidence>
<dbReference type="Pfam" id="PF02774">
    <property type="entry name" value="Semialdhyde_dhC"/>
    <property type="match status" value="1"/>
</dbReference>
<dbReference type="CDD" id="cd18129">
    <property type="entry name" value="ASADH_C_USG1_like"/>
    <property type="match status" value="1"/>
</dbReference>
<dbReference type="EMBL" id="QUAH01000009">
    <property type="protein sequence ID" value="RFT15389.1"/>
    <property type="molecule type" value="Genomic_DNA"/>
</dbReference>
<proteinExistence type="inferred from homology"/>
<dbReference type="GO" id="GO:0008652">
    <property type="term" value="P:amino acid biosynthetic process"/>
    <property type="evidence" value="ECO:0007669"/>
    <property type="project" value="InterPro"/>
</dbReference>
<dbReference type="PANTHER" id="PTHR46278">
    <property type="entry name" value="DEHYDROGENASE, PUTATIVE-RELATED"/>
    <property type="match status" value="1"/>
</dbReference>
<dbReference type="PANTHER" id="PTHR46278:SF2">
    <property type="entry name" value="ASPARTATE-SEMIALDEHYDE DEHYDROGENASE"/>
    <property type="match status" value="1"/>
</dbReference>
<dbReference type="GO" id="GO:0046983">
    <property type="term" value="F:protein dimerization activity"/>
    <property type="evidence" value="ECO:0007669"/>
    <property type="project" value="InterPro"/>
</dbReference>
<dbReference type="CDD" id="cd17894">
    <property type="entry name" value="ASADH_USG1_N"/>
    <property type="match status" value="1"/>
</dbReference>
<sequence length="341" mass="38089">MSKKAERQLRVALIGTDSLRAQEIKNLLGGRKLPIKSMEFYDPEVAEEYSKLTEFRDEPKVIHHPYPELLEGLDLVFLAADRETNRKFGELAREKGFKAIDLEESFVDRPEVPLVVAGVNDRVLADRELSLVSNPHPVTIFLSRVLAAIRSSYRIKKALSVVLQPVSAYASAGIEELAEQSYALLSSSSLSHKVFGEQIAFNFLPGLEKADRDGFTASESQIIQEVRKVMNPDFDFSLSLVQAPVFHVYSLAVYLELAEDVGLEELQKTFGNKDIFHFQPAGSARPLSNVRVAGQEKIFVGHLKKDRSLPGSYWLWVAADNLTVGSALNALEIARKLFELD</sequence>
<dbReference type="SUPFAM" id="SSF55347">
    <property type="entry name" value="Glyceraldehyde-3-phosphate dehydrogenase-like, C-terminal domain"/>
    <property type="match status" value="1"/>
</dbReference>
<name>A0A3E2BKV3_9BACT</name>
<dbReference type="GO" id="GO:0016620">
    <property type="term" value="F:oxidoreductase activity, acting on the aldehyde or oxo group of donors, NAD or NADP as acceptor"/>
    <property type="evidence" value="ECO:0007669"/>
    <property type="project" value="InterPro"/>
</dbReference>
<feature type="domain" description="Semialdehyde dehydrogenase NAD-binding" evidence="2">
    <location>
        <begin position="10"/>
        <end position="125"/>
    </location>
</feature>
<evidence type="ECO:0000259" key="2">
    <source>
        <dbReference type="Pfam" id="PF01118"/>
    </source>
</evidence>
<dbReference type="AlphaFoldDB" id="A0A3E2BKV3"/>
<dbReference type="SUPFAM" id="SSF51735">
    <property type="entry name" value="NAD(P)-binding Rossmann-fold domains"/>
    <property type="match status" value="1"/>
</dbReference>
<dbReference type="Gene3D" id="3.30.360.10">
    <property type="entry name" value="Dihydrodipicolinate Reductase, domain 2"/>
    <property type="match status" value="1"/>
</dbReference>
<dbReference type="InterPro" id="IPR036291">
    <property type="entry name" value="NAD(P)-bd_dom_sf"/>
</dbReference>
<dbReference type="InterPro" id="IPR000534">
    <property type="entry name" value="Semialdehyde_DH_NAD-bd"/>
</dbReference>
<dbReference type="Gene3D" id="3.40.50.720">
    <property type="entry name" value="NAD(P)-binding Rossmann-like Domain"/>
    <property type="match status" value="1"/>
</dbReference>
<evidence type="ECO:0000313" key="4">
    <source>
        <dbReference type="EMBL" id="RFT15389.1"/>
    </source>
</evidence>
<evidence type="ECO:0000256" key="1">
    <source>
        <dbReference type="ARBA" id="ARBA00010584"/>
    </source>
</evidence>
<organism evidence="4 5">
    <name type="scientific">Candidatus Saccharicenans subterraneus</name>
    <dbReference type="NCBI Taxonomy" id="2508984"/>
    <lineage>
        <taxon>Bacteria</taxon>
        <taxon>Candidatus Aminicenantota</taxon>
        <taxon>Candidatus Aminicenantia</taxon>
        <taxon>Candidatus Aminicenantales</taxon>
        <taxon>Candidatus Saccharicenantaceae</taxon>
        <taxon>Candidatus Saccharicenans</taxon>
    </lineage>
</organism>
<dbReference type="Proteomes" id="UP000257323">
    <property type="component" value="Unassembled WGS sequence"/>
</dbReference>
<dbReference type="InterPro" id="IPR012280">
    <property type="entry name" value="Semialdhyde_DH_dimer_dom"/>
</dbReference>
<protein>
    <submittedName>
        <fullName evidence="4">Aspartate-semialdehyde dehydrogenase</fullName>
    </submittedName>
</protein>
<feature type="domain" description="Semialdehyde dehydrogenase dimerisation" evidence="3">
    <location>
        <begin position="147"/>
        <end position="323"/>
    </location>
</feature>
<dbReference type="GO" id="GO:0051287">
    <property type="term" value="F:NAD binding"/>
    <property type="evidence" value="ECO:0007669"/>
    <property type="project" value="InterPro"/>
</dbReference>
<reference evidence="4 5" key="1">
    <citation type="submission" date="2018-08" db="EMBL/GenBank/DDBJ databases">
        <title>Genome analysis of the thermophilic bacterium of the candidate phylum Aminicenantes from deep subsurface aquifer revealed its physiology and ecological role.</title>
        <authorList>
            <person name="Kadnikov V.V."/>
            <person name="Mardanov A.V."/>
            <person name="Beletsky A.V."/>
            <person name="Karnachuk O.V."/>
            <person name="Ravin N.V."/>
        </authorList>
    </citation>
    <scope>NUCLEOTIDE SEQUENCE [LARGE SCALE GENOMIC DNA]</scope>
    <source>
        <strain evidence="4">BY38</strain>
    </source>
</reference>
<comment type="caution">
    <text evidence="4">The sequence shown here is derived from an EMBL/GenBank/DDBJ whole genome shotgun (WGS) entry which is preliminary data.</text>
</comment>
<evidence type="ECO:0000313" key="5">
    <source>
        <dbReference type="Proteomes" id="UP000257323"/>
    </source>
</evidence>
<accession>A0A3E2BKV3</accession>
<dbReference type="Pfam" id="PF01118">
    <property type="entry name" value="Semialdhyde_dh"/>
    <property type="match status" value="1"/>
</dbReference>